<dbReference type="InterPro" id="IPR017585">
    <property type="entry name" value="SAF_FlgA"/>
</dbReference>
<evidence type="ECO:0000313" key="10">
    <source>
        <dbReference type="Proteomes" id="UP000003704"/>
    </source>
</evidence>
<comment type="similarity">
    <text evidence="2 7">Belongs to the FlgA family.</text>
</comment>
<proteinExistence type="inferred from homology"/>
<dbReference type="SMART" id="SM00858">
    <property type="entry name" value="SAF"/>
    <property type="match status" value="1"/>
</dbReference>
<evidence type="ECO:0000256" key="5">
    <source>
        <dbReference type="ARBA" id="ARBA00022764"/>
    </source>
</evidence>
<evidence type="ECO:0000259" key="8">
    <source>
        <dbReference type="SMART" id="SM00858"/>
    </source>
</evidence>
<dbReference type="NCBIfam" id="TIGR03170">
    <property type="entry name" value="flgA_cterm"/>
    <property type="match status" value="1"/>
</dbReference>
<dbReference type="GO" id="GO:0042597">
    <property type="term" value="C:periplasmic space"/>
    <property type="evidence" value="ECO:0007669"/>
    <property type="project" value="UniProtKB-SubCell"/>
</dbReference>
<keyword evidence="5 7" id="KW-0574">Periplasm</keyword>
<feature type="domain" description="SAF" evidence="8">
    <location>
        <begin position="104"/>
        <end position="166"/>
    </location>
</feature>
<evidence type="ECO:0000256" key="4">
    <source>
        <dbReference type="ARBA" id="ARBA00022729"/>
    </source>
</evidence>
<sequence>MRCPLLLSCLLLPGLAWAATPPAFQPVEGLKAAAEAYVRAQLGGAAEVTAERLDERVRLPACASAPNATRSGQAGNTARWTVALSCAGPQSWTLYVPVRVSQPQNVLVARRNLPAGSMLVAADLRNERRDTATLPQGYVDEQTAVAGLVLSRPLAAGAVLTPGALAKATVIKRGEAVTLVGRSGSFEIRAQGKAMADAAPGDRLAVENTSSRRLVQGRVLADGSVEVPL</sequence>
<feature type="signal peptide" evidence="7">
    <location>
        <begin position="1"/>
        <end position="18"/>
    </location>
</feature>
<name>I8I039_9GAMM</name>
<dbReference type="CDD" id="cd11614">
    <property type="entry name" value="SAF_CpaB_FlgA_like"/>
    <property type="match status" value="1"/>
</dbReference>
<evidence type="ECO:0000256" key="3">
    <source>
        <dbReference type="ARBA" id="ARBA00014754"/>
    </source>
</evidence>
<protein>
    <recommendedName>
        <fullName evidence="3 7">Flagella basal body P-ring formation protein FlgA</fullName>
    </recommendedName>
</protein>
<dbReference type="OrthoDB" id="1669037at2"/>
<dbReference type="Gene3D" id="2.30.30.760">
    <property type="match status" value="1"/>
</dbReference>
<keyword evidence="7" id="KW-1005">Bacterial flagellum biogenesis</keyword>
<evidence type="ECO:0000256" key="2">
    <source>
        <dbReference type="ARBA" id="ARBA00010474"/>
    </source>
</evidence>
<organism evidence="9 10">
    <name type="scientific">Hydrocarboniphaga effusa AP103</name>
    <dbReference type="NCBI Taxonomy" id="1172194"/>
    <lineage>
        <taxon>Bacteria</taxon>
        <taxon>Pseudomonadati</taxon>
        <taxon>Pseudomonadota</taxon>
        <taxon>Gammaproteobacteria</taxon>
        <taxon>Nevskiales</taxon>
        <taxon>Nevskiaceae</taxon>
        <taxon>Hydrocarboniphaga</taxon>
    </lineage>
</organism>
<dbReference type="Pfam" id="PF17656">
    <property type="entry name" value="ChapFlgA_N"/>
    <property type="match status" value="1"/>
</dbReference>
<dbReference type="Gene3D" id="3.90.1210.10">
    <property type="entry name" value="Antifreeze-like/N-acetylneuraminic acid synthase C-terminal domain"/>
    <property type="match status" value="1"/>
</dbReference>
<evidence type="ECO:0000313" key="9">
    <source>
        <dbReference type="EMBL" id="EIT69316.1"/>
    </source>
</evidence>
<keyword evidence="10" id="KW-1185">Reference proteome</keyword>
<comment type="caution">
    <text evidence="9">The sequence shown here is derived from an EMBL/GenBank/DDBJ whole genome shotgun (WGS) entry which is preliminary data.</text>
</comment>
<reference evidence="9 10" key="1">
    <citation type="journal article" date="2012" name="J. Bacteriol.">
        <title>Genome Sequence of n-Alkane-Degrading Hydrocarboniphaga effusa Strain AP103T (ATCC BAA-332T).</title>
        <authorList>
            <person name="Chang H.K."/>
            <person name="Zylstra G.J."/>
            <person name="Chae J.C."/>
        </authorList>
    </citation>
    <scope>NUCLEOTIDE SEQUENCE [LARGE SCALE GENOMIC DNA]</scope>
    <source>
        <strain evidence="9 10">AP103</strain>
    </source>
</reference>
<dbReference type="Pfam" id="PF13144">
    <property type="entry name" value="ChapFlgA"/>
    <property type="match status" value="1"/>
</dbReference>
<evidence type="ECO:0000256" key="7">
    <source>
        <dbReference type="RuleBase" id="RU362063"/>
    </source>
</evidence>
<evidence type="ECO:0000256" key="1">
    <source>
        <dbReference type="ARBA" id="ARBA00004418"/>
    </source>
</evidence>
<evidence type="ECO:0000256" key="6">
    <source>
        <dbReference type="ARBA" id="ARBA00025643"/>
    </source>
</evidence>
<feature type="chain" id="PRO_5005136292" description="Flagella basal body P-ring formation protein FlgA" evidence="7">
    <location>
        <begin position="19"/>
        <end position="229"/>
    </location>
</feature>
<dbReference type="EMBL" id="AKGD01000002">
    <property type="protein sequence ID" value="EIT69316.1"/>
    <property type="molecule type" value="Genomic_DNA"/>
</dbReference>
<dbReference type="PANTHER" id="PTHR36307">
    <property type="entry name" value="FLAGELLA BASAL BODY P-RING FORMATION PROTEIN FLGA"/>
    <property type="match status" value="1"/>
</dbReference>
<dbReference type="RefSeq" id="WP_007185839.1">
    <property type="nucleotide sequence ID" value="NZ_AKGD01000002.1"/>
</dbReference>
<dbReference type="InterPro" id="IPR039246">
    <property type="entry name" value="Flagellar_FlgA"/>
</dbReference>
<dbReference type="AlphaFoldDB" id="I8I039"/>
<dbReference type="Proteomes" id="UP000003704">
    <property type="component" value="Unassembled WGS sequence"/>
</dbReference>
<dbReference type="STRING" id="1172194.WQQ_28980"/>
<dbReference type="InterPro" id="IPR041231">
    <property type="entry name" value="FlgA_N"/>
</dbReference>
<dbReference type="GO" id="GO:0044780">
    <property type="term" value="P:bacterial-type flagellum assembly"/>
    <property type="evidence" value="ECO:0007669"/>
    <property type="project" value="InterPro"/>
</dbReference>
<dbReference type="PANTHER" id="PTHR36307:SF1">
    <property type="entry name" value="FLAGELLA BASAL BODY P-RING FORMATION PROTEIN FLGA"/>
    <property type="match status" value="1"/>
</dbReference>
<comment type="subcellular location">
    <subcellularLocation>
        <location evidence="1 7">Periplasm</location>
    </subcellularLocation>
</comment>
<gene>
    <name evidence="9" type="ORF">WQQ_28980</name>
</gene>
<keyword evidence="4 7" id="KW-0732">Signal</keyword>
<comment type="function">
    <text evidence="6 7">Involved in the assembly process of the P-ring formation. It may associate with FlgF on the rod constituting a structure essential for the P-ring assembly or may act as a modulator protein for the P-ring assembly.</text>
</comment>
<dbReference type="InterPro" id="IPR013974">
    <property type="entry name" value="SAF"/>
</dbReference>
<accession>I8I039</accession>